<evidence type="ECO:0000256" key="1">
    <source>
        <dbReference type="SAM" id="MobiDB-lite"/>
    </source>
</evidence>
<feature type="compositionally biased region" description="Low complexity" evidence="1">
    <location>
        <begin position="347"/>
        <end position="369"/>
    </location>
</feature>
<feature type="compositionally biased region" description="Basic and acidic residues" evidence="1">
    <location>
        <begin position="813"/>
        <end position="822"/>
    </location>
</feature>
<organism evidence="2 3">
    <name type="scientific">Thyridium curvatum</name>
    <dbReference type="NCBI Taxonomy" id="1093900"/>
    <lineage>
        <taxon>Eukaryota</taxon>
        <taxon>Fungi</taxon>
        <taxon>Dikarya</taxon>
        <taxon>Ascomycota</taxon>
        <taxon>Pezizomycotina</taxon>
        <taxon>Sordariomycetes</taxon>
        <taxon>Sordariomycetidae</taxon>
        <taxon>Thyridiales</taxon>
        <taxon>Thyridiaceae</taxon>
        <taxon>Thyridium</taxon>
    </lineage>
</organism>
<feature type="region of interest" description="Disordered" evidence="1">
    <location>
        <begin position="602"/>
        <end position="843"/>
    </location>
</feature>
<accession>A0A507B053</accession>
<feature type="compositionally biased region" description="Low complexity" evidence="1">
    <location>
        <begin position="79"/>
        <end position="99"/>
    </location>
</feature>
<feature type="compositionally biased region" description="Basic and acidic residues" evidence="1">
    <location>
        <begin position="67"/>
        <end position="78"/>
    </location>
</feature>
<feature type="compositionally biased region" description="Polar residues" evidence="1">
    <location>
        <begin position="233"/>
        <end position="253"/>
    </location>
</feature>
<evidence type="ECO:0000313" key="3">
    <source>
        <dbReference type="Proteomes" id="UP000319257"/>
    </source>
</evidence>
<comment type="caution">
    <text evidence="2">The sequence shown here is derived from an EMBL/GenBank/DDBJ whole genome shotgun (WGS) entry which is preliminary data.</text>
</comment>
<dbReference type="GeneID" id="41973703"/>
<feature type="compositionally biased region" description="Low complexity" evidence="1">
    <location>
        <begin position="695"/>
        <end position="741"/>
    </location>
</feature>
<feature type="compositionally biased region" description="Basic and acidic residues" evidence="1">
    <location>
        <begin position="313"/>
        <end position="325"/>
    </location>
</feature>
<feature type="region of interest" description="Disordered" evidence="1">
    <location>
        <begin position="53"/>
        <end position="528"/>
    </location>
</feature>
<feature type="compositionally biased region" description="Gly residues" evidence="1">
    <location>
        <begin position="138"/>
        <end position="149"/>
    </location>
</feature>
<sequence length="843" mass="88284">MAGPPTLPDKSSSRAPSPSPQTPSPISLTDHHIQTRLALAAQAQRNLAVAAACAAEMASKSPQAFGDSRRSDENKTPVKDTPTTDTPKTTAAMATAAATGSAQGKGSVRNMIKMFESSGGSGKTPDRKVSALSLRGSAGTGSSKGGSGGAAQRNLPLRQMFNATTPTPESRVALSPLPPSSTESSASTVVYMGTPSPAAPTRQGPRALPEPPAKSQPSQPLTSPRPHFGVESPQDTNTNSSESGGSQNNTQKQDSPDQPPAATGRPPFRTRALKKLQRATAIRVARKVSPTTMDNPTPSLPRGSTRAPALSPPEERINSREEYSRMLEFGPSPAIKTPSPAPPPPARAQRQTSSSQAAGRRPQQQQRSSYFPHHTDPRHRRPVRADPNSTDPLAAVKARQISPCTTTSESYYAPRLPPPQQQRRHHHGPPETEIPAPPPRRSKDDAGGGGEDDLARLRYQKYLTSRPLGRCLDPPNEDEGRTIVRAVTAPVTVGGGGGSSERSEEDNPLPPPAPAPAPPPPAPTASMLFAEDPLLASLARASVGALSFTSRVSSSASSSSSSVYSTDYCLQTQRALPSPTPAPLRTQASASAFWDMVRLNLQPTPSDLSSRAASAAFSPAPPDPCHGPQHQQQQQQQGQRQRSGTEGNNDNNDKDKGKGKQRSVDDPAPQLYSSSAPPHPFQTTHHRAFHPQSLSSSSSSARRPSAATTSATATTATSRGRSGTTATTATTAASSYSSSSSTRHHHHHHPGSPFSSSSSDRRRGRGYASGNYVSNPGRAYSRSGSGSGGGGGGGGGSSRTRTGKAALLTRQMSSEEKLREVDSFFDESDGPPNGPAPGGAKWI</sequence>
<feature type="compositionally biased region" description="Basic and acidic residues" evidence="1">
    <location>
        <begin position="651"/>
        <end position="665"/>
    </location>
</feature>
<dbReference type="RefSeq" id="XP_030994994.1">
    <property type="nucleotide sequence ID" value="XM_031140869.1"/>
</dbReference>
<dbReference type="Proteomes" id="UP000319257">
    <property type="component" value="Unassembled WGS sequence"/>
</dbReference>
<dbReference type="EMBL" id="SKBQ01000035">
    <property type="protein sequence ID" value="TPX13283.1"/>
    <property type="molecule type" value="Genomic_DNA"/>
</dbReference>
<evidence type="ECO:0000313" key="2">
    <source>
        <dbReference type="EMBL" id="TPX13283.1"/>
    </source>
</evidence>
<proteinExistence type="predicted"/>
<dbReference type="InParanoid" id="A0A507B053"/>
<feature type="compositionally biased region" description="Low complexity" evidence="1">
    <location>
        <begin position="605"/>
        <end position="618"/>
    </location>
</feature>
<dbReference type="AlphaFoldDB" id="A0A507B053"/>
<feature type="compositionally biased region" description="Low complexity" evidence="1">
    <location>
        <begin position="626"/>
        <end position="650"/>
    </location>
</feature>
<feature type="compositionally biased region" description="Pro residues" evidence="1">
    <location>
        <begin position="508"/>
        <end position="523"/>
    </location>
</feature>
<reference evidence="2 3" key="1">
    <citation type="submission" date="2019-06" db="EMBL/GenBank/DDBJ databases">
        <title>Draft genome sequence of the filamentous fungus Phialemoniopsis curvata isolated from diesel fuel.</title>
        <authorList>
            <person name="Varaljay V.A."/>
            <person name="Lyon W.J."/>
            <person name="Crouch A.L."/>
            <person name="Drake C.E."/>
            <person name="Hollomon J.M."/>
            <person name="Nadeau L.J."/>
            <person name="Nunn H.S."/>
            <person name="Stevenson B.S."/>
            <person name="Bojanowski C.L."/>
            <person name="Crookes-Goodson W.J."/>
        </authorList>
    </citation>
    <scope>NUCLEOTIDE SEQUENCE [LARGE SCALE GENOMIC DNA]</scope>
    <source>
        <strain evidence="2 3">D216</strain>
    </source>
</reference>
<gene>
    <name evidence="2" type="ORF">E0L32_006256</name>
</gene>
<name>A0A507B053_9PEZI</name>
<protein>
    <submittedName>
        <fullName evidence="2">Uncharacterized protein</fullName>
    </submittedName>
</protein>
<feature type="compositionally biased region" description="Gly residues" evidence="1">
    <location>
        <begin position="785"/>
        <end position="797"/>
    </location>
</feature>
<keyword evidence="3" id="KW-1185">Reference proteome</keyword>
<feature type="region of interest" description="Disordered" evidence="1">
    <location>
        <begin position="1"/>
        <end position="29"/>
    </location>
</feature>